<dbReference type="EMBL" id="CM004472">
    <property type="protein sequence ID" value="OCT84309.1"/>
    <property type="molecule type" value="Genomic_DNA"/>
</dbReference>
<proteinExistence type="predicted"/>
<dbReference type="Proteomes" id="UP000694892">
    <property type="component" value="Chromosome 4L"/>
</dbReference>
<accession>A0A974D2E3</accession>
<sequence>MIKNVGNYNSSWGLVFKDLFIQTLVPQSPSNPQEEHMQIGKKHLTEQEKLCRHSAGLCLCCGGTLCQKLFTKAKKLQHLDEGEY</sequence>
<organism evidence="1 2">
    <name type="scientific">Xenopus laevis</name>
    <name type="common">African clawed frog</name>
    <dbReference type="NCBI Taxonomy" id="8355"/>
    <lineage>
        <taxon>Eukaryota</taxon>
        <taxon>Metazoa</taxon>
        <taxon>Chordata</taxon>
        <taxon>Craniata</taxon>
        <taxon>Vertebrata</taxon>
        <taxon>Euteleostomi</taxon>
        <taxon>Amphibia</taxon>
        <taxon>Batrachia</taxon>
        <taxon>Anura</taxon>
        <taxon>Pipoidea</taxon>
        <taxon>Pipidae</taxon>
        <taxon>Xenopodinae</taxon>
        <taxon>Xenopus</taxon>
        <taxon>Xenopus</taxon>
    </lineage>
</organism>
<reference evidence="2" key="1">
    <citation type="journal article" date="2016" name="Nature">
        <title>Genome evolution in the allotetraploid frog Xenopus laevis.</title>
        <authorList>
            <person name="Session A.M."/>
            <person name="Uno Y."/>
            <person name="Kwon T."/>
            <person name="Chapman J.A."/>
            <person name="Toyoda A."/>
            <person name="Takahashi S."/>
            <person name="Fukui A."/>
            <person name="Hikosaka A."/>
            <person name="Suzuki A."/>
            <person name="Kondo M."/>
            <person name="van Heeringen S.J."/>
            <person name="Quigley I."/>
            <person name="Heinz S."/>
            <person name="Ogino H."/>
            <person name="Ochi H."/>
            <person name="Hellsten U."/>
            <person name="Lyons J.B."/>
            <person name="Simakov O."/>
            <person name="Putnam N."/>
            <person name="Stites J."/>
            <person name="Kuroki Y."/>
            <person name="Tanaka T."/>
            <person name="Michiue T."/>
            <person name="Watanabe M."/>
            <person name="Bogdanovic O."/>
            <person name="Lister R."/>
            <person name="Georgiou G."/>
            <person name="Paranjpe S.S."/>
            <person name="van Kruijsbergen I."/>
            <person name="Shu S."/>
            <person name="Carlson J."/>
            <person name="Kinoshita T."/>
            <person name="Ohta Y."/>
            <person name="Mawaribuchi S."/>
            <person name="Jenkins J."/>
            <person name="Grimwood J."/>
            <person name="Schmutz J."/>
            <person name="Mitros T."/>
            <person name="Mozaffari S.V."/>
            <person name="Suzuki Y."/>
            <person name="Haramoto Y."/>
            <person name="Yamamoto T.S."/>
            <person name="Takagi C."/>
            <person name="Heald R."/>
            <person name="Miller K."/>
            <person name="Haudenschild C."/>
            <person name="Kitzman J."/>
            <person name="Nakayama T."/>
            <person name="Izutsu Y."/>
            <person name="Robert J."/>
            <person name="Fortriede J."/>
            <person name="Burns K."/>
            <person name="Lotay V."/>
            <person name="Karimi K."/>
            <person name="Yasuoka Y."/>
            <person name="Dichmann D.S."/>
            <person name="Flajnik M.F."/>
            <person name="Houston D.W."/>
            <person name="Shendure J."/>
            <person name="DuPasquier L."/>
            <person name="Vize P.D."/>
            <person name="Zorn A.M."/>
            <person name="Ito M."/>
            <person name="Marcotte E.M."/>
            <person name="Wallingford J.B."/>
            <person name="Ito Y."/>
            <person name="Asashima M."/>
            <person name="Ueno N."/>
            <person name="Matsuda Y."/>
            <person name="Veenstra G.J."/>
            <person name="Fujiyama A."/>
            <person name="Harland R.M."/>
            <person name="Taira M."/>
            <person name="Rokhsar D.S."/>
        </authorList>
    </citation>
    <scope>NUCLEOTIDE SEQUENCE [LARGE SCALE GENOMIC DNA]</scope>
    <source>
        <strain evidence="2">J</strain>
    </source>
</reference>
<dbReference type="AlphaFoldDB" id="A0A974D2E3"/>
<gene>
    <name evidence="1" type="ORF">XELAEV_18022462mg</name>
</gene>
<evidence type="ECO:0000313" key="1">
    <source>
        <dbReference type="EMBL" id="OCT84309.1"/>
    </source>
</evidence>
<protein>
    <submittedName>
        <fullName evidence="1">Uncharacterized protein</fullName>
    </submittedName>
</protein>
<name>A0A974D2E3_XENLA</name>
<evidence type="ECO:0000313" key="2">
    <source>
        <dbReference type="Proteomes" id="UP000694892"/>
    </source>
</evidence>